<feature type="domain" description="Beta-lactamase-related" evidence="3">
    <location>
        <begin position="941"/>
        <end position="1283"/>
    </location>
</feature>
<feature type="signal peptide" evidence="2">
    <location>
        <begin position="1"/>
        <end position="30"/>
    </location>
</feature>
<dbReference type="InterPro" id="IPR012338">
    <property type="entry name" value="Beta-lactam/transpept-like"/>
</dbReference>
<dbReference type="InterPro" id="IPR050491">
    <property type="entry name" value="AmpC-like"/>
</dbReference>
<dbReference type="Pfam" id="PF01469">
    <property type="entry name" value="Pentapeptide_2"/>
    <property type="match status" value="1"/>
</dbReference>
<sequence length="1393" mass="145276">MTAVQRLQRPVAARLLAALVLTLALGGAFAVDCPADINPTSGEWLQGLRFDGPEANFTCGGSASWRDCFNECRCTSARSQANSSLPNCVFATFHAAHDRCNGQALCRHLSNVTAVVADTTATAGSVGGTYNAFDTTVGRMFDRYGTWVDASESMLLNPTSCNPKDNYLPCQEECLLNADCVAWMWGVDDDWECTIDDTCPNKPLQGCKRGYCLLFSAYYSVKDWQAGADGGHPGNEAGVIPGRPNPGQFQANPLSGLPVMDVGDMYTGAVEVEGLSAPTGSGVSLATLAFDLGDTGDGGNCDSDGNCAHILPCDLFVNTAAECSELCKSSNEKASSTLSTLLARSDVNSSALADLPTCKFYRWTEKELSCGPAGTKKGECLLFNSVATLRGATPDDATLGRVYGVLISVALDVGIAGITKQEFGPANQTQLINVLEQNSGGNAKASIDSITDAPASKSTSSKRRLLAGRGIIVKTRLTYPQREAAKAQQFVRNVVSGGSGASWIKKVSPNAAVDSSSIKVQGLRSPPPSPRPPPPSPRPKPPPPSPRPKPPPPSPRPRPPSPRPKPPPPERPLVLAFVVGVAGATKQEFGQGKQAQLENLLEQYSGGGTASILSITDVPTVKFVPQPSRMAGGIMVKTRLLYPKRQAANAWQFARAVAACGAATAWIKQLSPHAAVDCSSVTLQGQQVLLSPPPSPAPPPPSPAPPPPPRSNNSGGGGRAGGGSRPGGGSVRPTVQGRAAMELDPAAVAVLADAPCSSVFFSLPKLVVGGTPHLAAYSDASPQANAAWALAYCQQRNASFGAAGTVRRGVLPDALAAHAAAMLTYSPADGSTCIGRDCPFVAVVECVPAGAAPCAADAQGNVGVGNTGWHNVGHYNAGSHNLGSRNSGDGNVGDMNAASNCVGSYNTADGSFGFEGSGALAADLGLWSGTAACSSDAEPDGEIWQGGYGWASREMGAPMRPELSLPVGSNTKLMTAVAVMQLQRQGLLNVSDPASLYFDPSDYPEPLGGRPWCPRLNSSGPGAPCEAVTIAQLLSHSSGLPDALSCVGANKDSVPAAMLPYCLSAMPTNYSHVLKEVVGATPSVWEAANWTLGMPLFSQPGETFFYSNPAYWLLTAIVEKLSNQSLGDYLQQRVFEPLGMAGTFYDTTNGAAGVHPNSTANGGYVSILTARSGPQNSSLAWEDKWVTWAPGVSDGPYYPGLNALTLGAGAVVSTAEDMHTWYRALVGEPERIGLTQDDVEDITAPHTPTAQSENVTSAYGYGVVVADLLDEGITLLTHTGGIFNFRSSLMLGMRPDGRQPLCAILGNTHAVLRFEDKLAQQAFDDKCAGAPSTPELLASLAAAEPMPVASMSSEEREAALLAYLCGIHQTPAPEGQSTAYVQTVLAKHIWQIM</sequence>
<evidence type="ECO:0000259" key="3">
    <source>
        <dbReference type="Pfam" id="PF00144"/>
    </source>
</evidence>
<evidence type="ECO:0000313" key="5">
    <source>
        <dbReference type="Proteomes" id="UP000239899"/>
    </source>
</evidence>
<feature type="compositionally biased region" description="Pro residues" evidence="1">
    <location>
        <begin position="525"/>
        <end position="571"/>
    </location>
</feature>
<name>A0A2P6TIL0_CHLSO</name>
<dbReference type="PANTHER" id="PTHR46825:SF9">
    <property type="entry name" value="BETA-LACTAMASE-RELATED DOMAIN-CONTAINING PROTEIN"/>
    <property type="match status" value="1"/>
</dbReference>
<evidence type="ECO:0000256" key="2">
    <source>
        <dbReference type="SAM" id="SignalP"/>
    </source>
</evidence>
<proteinExistence type="predicted"/>
<dbReference type="Proteomes" id="UP000239899">
    <property type="component" value="Unassembled WGS sequence"/>
</dbReference>
<feature type="compositionally biased region" description="Pro residues" evidence="1">
    <location>
        <begin position="691"/>
        <end position="710"/>
    </location>
</feature>
<dbReference type="Pfam" id="PF00144">
    <property type="entry name" value="Beta-lactamase"/>
    <property type="match status" value="1"/>
</dbReference>
<feature type="compositionally biased region" description="Gly residues" evidence="1">
    <location>
        <begin position="714"/>
        <end position="730"/>
    </location>
</feature>
<protein>
    <submittedName>
        <fullName evidence="4">Serine hydrolase</fullName>
    </submittedName>
</protein>
<evidence type="ECO:0000256" key="1">
    <source>
        <dbReference type="SAM" id="MobiDB-lite"/>
    </source>
</evidence>
<dbReference type="Gene3D" id="3.40.710.10">
    <property type="entry name" value="DD-peptidase/beta-lactamase superfamily"/>
    <property type="match status" value="1"/>
</dbReference>
<evidence type="ECO:0000313" key="4">
    <source>
        <dbReference type="EMBL" id="PRW39087.1"/>
    </source>
</evidence>
<dbReference type="InterPro" id="IPR001466">
    <property type="entry name" value="Beta-lactam-related"/>
</dbReference>
<dbReference type="EMBL" id="LHPG02000014">
    <property type="protein sequence ID" value="PRW39087.1"/>
    <property type="molecule type" value="Genomic_DNA"/>
</dbReference>
<dbReference type="InterPro" id="IPR002989">
    <property type="entry name" value="Mycobac_pentapep"/>
</dbReference>
<feature type="chain" id="PRO_5015121237" evidence="2">
    <location>
        <begin position="31"/>
        <end position="1393"/>
    </location>
</feature>
<keyword evidence="5" id="KW-1185">Reference proteome</keyword>
<dbReference type="PANTHER" id="PTHR46825">
    <property type="entry name" value="D-ALANYL-D-ALANINE-CARBOXYPEPTIDASE/ENDOPEPTIDASE AMPH"/>
    <property type="match status" value="1"/>
</dbReference>
<gene>
    <name evidence="4" type="ORF">C2E21_7164</name>
</gene>
<keyword evidence="2" id="KW-0732">Signal</keyword>
<feature type="region of interest" description="Disordered" evidence="1">
    <location>
        <begin position="688"/>
        <end position="734"/>
    </location>
</feature>
<dbReference type="OrthoDB" id="5946976at2759"/>
<organism evidence="4 5">
    <name type="scientific">Chlorella sorokiniana</name>
    <name type="common">Freshwater green alga</name>
    <dbReference type="NCBI Taxonomy" id="3076"/>
    <lineage>
        <taxon>Eukaryota</taxon>
        <taxon>Viridiplantae</taxon>
        <taxon>Chlorophyta</taxon>
        <taxon>core chlorophytes</taxon>
        <taxon>Trebouxiophyceae</taxon>
        <taxon>Chlorellales</taxon>
        <taxon>Chlorellaceae</taxon>
        <taxon>Chlorella clade</taxon>
        <taxon>Chlorella</taxon>
    </lineage>
</organism>
<dbReference type="GO" id="GO:0016787">
    <property type="term" value="F:hydrolase activity"/>
    <property type="evidence" value="ECO:0007669"/>
    <property type="project" value="UniProtKB-KW"/>
</dbReference>
<dbReference type="PRINTS" id="PR01217">
    <property type="entry name" value="PRICHEXTENSN"/>
</dbReference>
<keyword evidence="4" id="KW-0378">Hydrolase</keyword>
<dbReference type="STRING" id="3076.A0A2P6TIL0"/>
<reference evidence="4 5" key="1">
    <citation type="journal article" date="2018" name="Plant J.">
        <title>Genome sequences of Chlorella sorokiniana UTEX 1602 and Micractinium conductrix SAG 241.80: implications to maltose excretion by a green alga.</title>
        <authorList>
            <person name="Arriola M.B."/>
            <person name="Velmurugan N."/>
            <person name="Zhang Y."/>
            <person name="Plunkett M.H."/>
            <person name="Hondzo H."/>
            <person name="Barney B.M."/>
        </authorList>
    </citation>
    <scope>NUCLEOTIDE SEQUENCE [LARGE SCALE GENOMIC DNA]</scope>
    <source>
        <strain evidence="5">UTEX 1602</strain>
    </source>
</reference>
<accession>A0A2P6TIL0</accession>
<feature type="region of interest" description="Disordered" evidence="1">
    <location>
        <begin position="509"/>
        <end position="572"/>
    </location>
</feature>
<dbReference type="SUPFAM" id="SSF56601">
    <property type="entry name" value="beta-lactamase/transpeptidase-like"/>
    <property type="match status" value="1"/>
</dbReference>
<comment type="caution">
    <text evidence="4">The sequence shown here is derived from an EMBL/GenBank/DDBJ whole genome shotgun (WGS) entry which is preliminary data.</text>
</comment>